<sequence length="110" mass="11909">MGPAYQVQLTLSGIQSFADLGFCIYGWNGAPLQTMRLSLKCHLSLAMTGHFLYMAPQVILAQQGQSDGWLRLFSENAPSSLAGGHSEVLSVSGFHANFCSELSHSVKLFT</sequence>
<reference evidence="1" key="2">
    <citation type="journal article" date="2015" name="Fish Shellfish Immunol.">
        <title>Early steps in the European eel (Anguilla anguilla)-Vibrio vulnificus interaction in the gills: Role of the RtxA13 toxin.</title>
        <authorList>
            <person name="Callol A."/>
            <person name="Pajuelo D."/>
            <person name="Ebbesson L."/>
            <person name="Teles M."/>
            <person name="MacKenzie S."/>
            <person name="Amaro C."/>
        </authorList>
    </citation>
    <scope>NUCLEOTIDE SEQUENCE</scope>
</reference>
<accession>A0A0E9RCT5</accession>
<protein>
    <submittedName>
        <fullName evidence="1">Uncharacterized protein</fullName>
    </submittedName>
</protein>
<dbReference type="AlphaFoldDB" id="A0A0E9RCT5"/>
<reference evidence="1" key="1">
    <citation type="submission" date="2014-11" db="EMBL/GenBank/DDBJ databases">
        <authorList>
            <person name="Amaro Gonzalez C."/>
        </authorList>
    </citation>
    <scope>NUCLEOTIDE SEQUENCE</scope>
</reference>
<organism evidence="1">
    <name type="scientific">Anguilla anguilla</name>
    <name type="common">European freshwater eel</name>
    <name type="synonym">Muraena anguilla</name>
    <dbReference type="NCBI Taxonomy" id="7936"/>
    <lineage>
        <taxon>Eukaryota</taxon>
        <taxon>Metazoa</taxon>
        <taxon>Chordata</taxon>
        <taxon>Craniata</taxon>
        <taxon>Vertebrata</taxon>
        <taxon>Euteleostomi</taxon>
        <taxon>Actinopterygii</taxon>
        <taxon>Neopterygii</taxon>
        <taxon>Teleostei</taxon>
        <taxon>Anguilliformes</taxon>
        <taxon>Anguillidae</taxon>
        <taxon>Anguilla</taxon>
    </lineage>
</organism>
<evidence type="ECO:0000313" key="1">
    <source>
        <dbReference type="EMBL" id="JAH26617.1"/>
    </source>
</evidence>
<name>A0A0E9RCT5_ANGAN</name>
<dbReference type="EMBL" id="GBXM01081960">
    <property type="protein sequence ID" value="JAH26617.1"/>
    <property type="molecule type" value="Transcribed_RNA"/>
</dbReference>
<proteinExistence type="predicted"/>